<keyword evidence="4" id="KW-0552">Olfaction</keyword>
<dbReference type="GO" id="GO:0004984">
    <property type="term" value="F:olfactory receptor activity"/>
    <property type="evidence" value="ECO:0007669"/>
    <property type="project" value="InterPro"/>
</dbReference>
<comment type="subcellular location">
    <subcellularLocation>
        <location evidence="1">Membrane</location>
        <topology evidence="1">Multi-pass membrane protein</topology>
    </subcellularLocation>
</comment>
<evidence type="ECO:0000256" key="5">
    <source>
        <dbReference type="ARBA" id="ARBA00022989"/>
    </source>
</evidence>
<keyword evidence="3" id="KW-0812">Transmembrane</keyword>
<reference evidence="9" key="1">
    <citation type="journal article" date="2016" name="J. Asia-Pac. Entomol.">
        <title>Molecular identification and sex distribution of two chemosensory receptor families in Athetis lepigone by antennal transcriptome analysis.</title>
        <authorList>
            <person name="Zhang Y.-N."/>
            <person name="Ma J.-F."/>
            <person name="Sun L."/>
            <person name="Dong Z.-P."/>
            <person name="Li Z.-Q."/>
            <person name="Zhu X.-Y."/>
            <person name="Wang Y."/>
            <person name="Wang L."/>
            <person name="Deng D.-G."/>
            <person name="Li J.-B."/>
        </authorList>
    </citation>
    <scope>NUCLEOTIDE SEQUENCE</scope>
</reference>
<proteinExistence type="evidence at transcript level"/>
<dbReference type="EMBL" id="KT588133">
    <property type="protein sequence ID" value="AOE48043.1"/>
    <property type="molecule type" value="mRNA"/>
</dbReference>
<sequence length="81" mass="9297">MPSYMCTYLNTKVNSISDACWGIPFWNAGPVIRPYMVLIMQRSLQPLPLKVGGFNEVSLETFSHTMTTAYSWFNMLRQSNL</sequence>
<evidence type="ECO:0000256" key="2">
    <source>
        <dbReference type="ARBA" id="ARBA00022606"/>
    </source>
</evidence>
<dbReference type="GO" id="GO:0005549">
    <property type="term" value="F:odorant binding"/>
    <property type="evidence" value="ECO:0007669"/>
    <property type="project" value="InterPro"/>
</dbReference>
<evidence type="ECO:0000256" key="8">
    <source>
        <dbReference type="ARBA" id="ARBA00023224"/>
    </source>
</evidence>
<dbReference type="Pfam" id="PF02949">
    <property type="entry name" value="7tm_6"/>
    <property type="match status" value="1"/>
</dbReference>
<keyword evidence="6" id="KW-0472">Membrane</keyword>
<dbReference type="AlphaFoldDB" id="A0A1B3B773"/>
<dbReference type="InterPro" id="IPR004117">
    <property type="entry name" value="7tm6_olfct_rcpt"/>
</dbReference>
<protein>
    <submittedName>
        <fullName evidence="9">Putative odorant receptor OR38</fullName>
    </submittedName>
</protein>
<name>A0A1B3B773_ATHLE</name>
<feature type="non-terminal residue" evidence="9">
    <location>
        <position position="1"/>
    </location>
</feature>
<keyword evidence="2" id="KW-0716">Sensory transduction</keyword>
<keyword evidence="8" id="KW-0807">Transducer</keyword>
<keyword evidence="7 9" id="KW-0675">Receptor</keyword>
<evidence type="ECO:0000256" key="6">
    <source>
        <dbReference type="ARBA" id="ARBA00023136"/>
    </source>
</evidence>
<accession>A0A1B3B773</accession>
<evidence type="ECO:0000256" key="1">
    <source>
        <dbReference type="ARBA" id="ARBA00004141"/>
    </source>
</evidence>
<dbReference type="GO" id="GO:0007165">
    <property type="term" value="P:signal transduction"/>
    <property type="evidence" value="ECO:0007669"/>
    <property type="project" value="UniProtKB-KW"/>
</dbReference>
<evidence type="ECO:0000256" key="4">
    <source>
        <dbReference type="ARBA" id="ARBA00022725"/>
    </source>
</evidence>
<evidence type="ECO:0000313" key="9">
    <source>
        <dbReference type="EMBL" id="AOE48043.1"/>
    </source>
</evidence>
<organism evidence="9">
    <name type="scientific">Athetis lepigone</name>
    <name type="common">Moth</name>
    <name type="synonym">Proxenus lepigone</name>
    <dbReference type="NCBI Taxonomy" id="1223490"/>
    <lineage>
        <taxon>Eukaryota</taxon>
        <taxon>Metazoa</taxon>
        <taxon>Ecdysozoa</taxon>
        <taxon>Arthropoda</taxon>
        <taxon>Hexapoda</taxon>
        <taxon>Insecta</taxon>
        <taxon>Pterygota</taxon>
        <taxon>Neoptera</taxon>
        <taxon>Endopterygota</taxon>
        <taxon>Lepidoptera</taxon>
        <taxon>Glossata</taxon>
        <taxon>Ditrysia</taxon>
        <taxon>Noctuoidea</taxon>
        <taxon>Noctuidae</taxon>
        <taxon>Noctuinae</taxon>
        <taxon>Athetis</taxon>
    </lineage>
</organism>
<evidence type="ECO:0000256" key="7">
    <source>
        <dbReference type="ARBA" id="ARBA00023170"/>
    </source>
</evidence>
<dbReference type="GO" id="GO:0016020">
    <property type="term" value="C:membrane"/>
    <property type="evidence" value="ECO:0007669"/>
    <property type="project" value="UniProtKB-SubCell"/>
</dbReference>
<keyword evidence="5" id="KW-1133">Transmembrane helix</keyword>
<evidence type="ECO:0000256" key="3">
    <source>
        <dbReference type="ARBA" id="ARBA00022692"/>
    </source>
</evidence>